<reference evidence="9" key="2">
    <citation type="submission" date="2025-09" db="UniProtKB">
        <authorList>
            <consortium name="Ensembl"/>
        </authorList>
    </citation>
    <scope>IDENTIFICATION</scope>
</reference>
<dbReference type="InterPro" id="IPR013087">
    <property type="entry name" value="Znf_C2H2_type"/>
</dbReference>
<dbReference type="GO" id="GO:0005634">
    <property type="term" value="C:nucleus"/>
    <property type="evidence" value="ECO:0007669"/>
    <property type="project" value="UniProtKB-SubCell"/>
</dbReference>
<dbReference type="GO" id="GO:0000981">
    <property type="term" value="F:DNA-binding transcription factor activity, RNA polymerase II-specific"/>
    <property type="evidence" value="ECO:0007669"/>
    <property type="project" value="TreeGrafter"/>
</dbReference>
<evidence type="ECO:0000256" key="4">
    <source>
        <dbReference type="ARBA" id="ARBA00022771"/>
    </source>
</evidence>
<dbReference type="AlphaFoldDB" id="A0A8C5GPV8"/>
<dbReference type="Gene3D" id="3.30.160.60">
    <property type="entry name" value="Classic Zinc Finger"/>
    <property type="match status" value="4"/>
</dbReference>
<evidence type="ECO:0000256" key="3">
    <source>
        <dbReference type="ARBA" id="ARBA00022737"/>
    </source>
</evidence>
<sequence>MKLSHNKETNLREKLQSKEFNSRAKLELKLNIHVTSVGRTLPGNQTLPYIKESILEKSHLTVTSSFILELKSLNVMNVERLLVILEPSVIMSSFIVESKLTDVNSVERLSHKDHLHIQAGVKAKHTCDQCGKAFSCKSDLNKHQRIHSGEKPFNCDQCGKAFTQSSALISHKVVHTGVKKFECDECGKTFSRSGDLSQHLLIHRGIKAHRCERCGKTFTRRSHLTSHICSKGPDLAPRP</sequence>
<keyword evidence="3" id="KW-0677">Repeat</keyword>
<dbReference type="SUPFAM" id="SSF57667">
    <property type="entry name" value="beta-beta-alpha zinc fingers"/>
    <property type="match status" value="2"/>
</dbReference>
<dbReference type="GO" id="GO:0008270">
    <property type="term" value="F:zinc ion binding"/>
    <property type="evidence" value="ECO:0007669"/>
    <property type="project" value="UniProtKB-KW"/>
</dbReference>
<dbReference type="FunFam" id="3.30.160.60:FF:000624">
    <property type="entry name" value="zinc finger protein 697"/>
    <property type="match status" value="1"/>
</dbReference>
<dbReference type="FunFam" id="3.30.160.60:FF:000065">
    <property type="entry name" value="B-cell CLL/lymphoma 6, member B"/>
    <property type="match status" value="1"/>
</dbReference>
<evidence type="ECO:0000313" key="10">
    <source>
        <dbReference type="Proteomes" id="UP000694680"/>
    </source>
</evidence>
<dbReference type="PROSITE" id="PS00028">
    <property type="entry name" value="ZINC_FINGER_C2H2_1"/>
    <property type="match status" value="3"/>
</dbReference>
<protein>
    <recommendedName>
        <fullName evidence="8">C2H2-type domain-containing protein</fullName>
    </recommendedName>
</protein>
<evidence type="ECO:0000256" key="7">
    <source>
        <dbReference type="PROSITE-ProRule" id="PRU00042"/>
    </source>
</evidence>
<evidence type="ECO:0000256" key="5">
    <source>
        <dbReference type="ARBA" id="ARBA00022833"/>
    </source>
</evidence>
<dbReference type="Ensembl" id="ENSGWIT00000036434.1">
    <property type="protein sequence ID" value="ENSGWIP00000033472.1"/>
    <property type="gene ID" value="ENSGWIG00000017236.1"/>
</dbReference>
<keyword evidence="2" id="KW-0479">Metal-binding</keyword>
<dbReference type="PROSITE" id="PS50157">
    <property type="entry name" value="ZINC_FINGER_C2H2_2"/>
    <property type="match status" value="4"/>
</dbReference>
<feature type="domain" description="C2H2-type" evidence="8">
    <location>
        <begin position="181"/>
        <end position="208"/>
    </location>
</feature>
<feature type="domain" description="C2H2-type" evidence="8">
    <location>
        <begin position="153"/>
        <end position="180"/>
    </location>
</feature>
<evidence type="ECO:0000256" key="1">
    <source>
        <dbReference type="ARBA" id="ARBA00004123"/>
    </source>
</evidence>
<feature type="domain" description="C2H2-type" evidence="8">
    <location>
        <begin position="125"/>
        <end position="152"/>
    </location>
</feature>
<dbReference type="FunFam" id="3.30.160.60:FF:001498">
    <property type="entry name" value="Zinc finger protein 404"/>
    <property type="match status" value="1"/>
</dbReference>
<dbReference type="PANTHER" id="PTHR23235:SF178">
    <property type="entry name" value="C2H2-TYPE DOMAIN-CONTAINING PROTEIN-RELATED"/>
    <property type="match status" value="1"/>
</dbReference>
<reference evidence="9" key="1">
    <citation type="submission" date="2025-08" db="UniProtKB">
        <authorList>
            <consortium name="Ensembl"/>
        </authorList>
    </citation>
    <scope>IDENTIFICATION</scope>
</reference>
<keyword evidence="4 7" id="KW-0863">Zinc-finger</keyword>
<comment type="subcellular location">
    <subcellularLocation>
        <location evidence="1">Nucleus</location>
    </subcellularLocation>
</comment>
<evidence type="ECO:0000256" key="6">
    <source>
        <dbReference type="ARBA" id="ARBA00023242"/>
    </source>
</evidence>
<dbReference type="PANTHER" id="PTHR23235">
    <property type="entry name" value="KRUEPPEL-LIKE TRANSCRIPTION FACTOR"/>
    <property type="match status" value="1"/>
</dbReference>
<accession>A0A8C5GPV8</accession>
<dbReference type="Pfam" id="PF00096">
    <property type="entry name" value="zf-C2H2"/>
    <property type="match status" value="4"/>
</dbReference>
<dbReference type="InterPro" id="IPR036236">
    <property type="entry name" value="Znf_C2H2_sf"/>
</dbReference>
<feature type="domain" description="C2H2-type" evidence="8">
    <location>
        <begin position="209"/>
        <end position="239"/>
    </location>
</feature>
<dbReference type="FunFam" id="3.30.160.60:FF:000016">
    <property type="entry name" value="zinc finger protein 37 homolog"/>
    <property type="match status" value="1"/>
</dbReference>
<organism evidence="9 10">
    <name type="scientific">Gouania willdenowi</name>
    <name type="common">Blunt-snouted clingfish</name>
    <name type="synonym">Lepadogaster willdenowi</name>
    <dbReference type="NCBI Taxonomy" id="441366"/>
    <lineage>
        <taxon>Eukaryota</taxon>
        <taxon>Metazoa</taxon>
        <taxon>Chordata</taxon>
        <taxon>Craniata</taxon>
        <taxon>Vertebrata</taxon>
        <taxon>Euteleostomi</taxon>
        <taxon>Actinopterygii</taxon>
        <taxon>Neopterygii</taxon>
        <taxon>Teleostei</taxon>
        <taxon>Neoteleostei</taxon>
        <taxon>Acanthomorphata</taxon>
        <taxon>Ovalentaria</taxon>
        <taxon>Blenniimorphae</taxon>
        <taxon>Blenniiformes</taxon>
        <taxon>Gobiesocoidei</taxon>
        <taxon>Gobiesocidae</taxon>
        <taxon>Gobiesocinae</taxon>
        <taxon>Gouania</taxon>
    </lineage>
</organism>
<dbReference type="SMART" id="SM00355">
    <property type="entry name" value="ZnF_C2H2"/>
    <property type="match status" value="4"/>
</dbReference>
<dbReference type="GO" id="GO:0000978">
    <property type="term" value="F:RNA polymerase II cis-regulatory region sequence-specific DNA binding"/>
    <property type="evidence" value="ECO:0007669"/>
    <property type="project" value="TreeGrafter"/>
</dbReference>
<evidence type="ECO:0000256" key="2">
    <source>
        <dbReference type="ARBA" id="ARBA00022723"/>
    </source>
</evidence>
<proteinExistence type="predicted"/>
<keyword evidence="6" id="KW-0539">Nucleus</keyword>
<evidence type="ECO:0000313" key="9">
    <source>
        <dbReference type="Ensembl" id="ENSGWIP00000033472.1"/>
    </source>
</evidence>
<dbReference type="Proteomes" id="UP000694680">
    <property type="component" value="Unassembled WGS sequence"/>
</dbReference>
<evidence type="ECO:0000259" key="8">
    <source>
        <dbReference type="PROSITE" id="PS50157"/>
    </source>
</evidence>
<name>A0A8C5GPV8_GOUWI</name>
<keyword evidence="10" id="KW-1185">Reference proteome</keyword>
<keyword evidence="5" id="KW-0862">Zinc</keyword>